<feature type="domain" description="PAC" evidence="2">
    <location>
        <begin position="473"/>
        <end position="524"/>
    </location>
</feature>
<dbReference type="Pfam" id="PF00563">
    <property type="entry name" value="EAL"/>
    <property type="match status" value="1"/>
</dbReference>
<feature type="domain" description="GGDEF" evidence="4">
    <location>
        <begin position="556"/>
        <end position="689"/>
    </location>
</feature>
<evidence type="ECO:0000313" key="6">
    <source>
        <dbReference type="Proteomes" id="UP000198650"/>
    </source>
</evidence>
<dbReference type="FunFam" id="3.20.20.450:FF:000001">
    <property type="entry name" value="Cyclic di-GMP phosphodiesterase yahA"/>
    <property type="match status" value="1"/>
</dbReference>
<dbReference type="Gene3D" id="3.30.450.20">
    <property type="entry name" value="PAS domain"/>
    <property type="match status" value="1"/>
</dbReference>
<dbReference type="SMART" id="SM00091">
    <property type="entry name" value="PAS"/>
    <property type="match status" value="1"/>
</dbReference>
<dbReference type="InterPro" id="IPR043128">
    <property type="entry name" value="Rev_trsase/Diguanyl_cyclase"/>
</dbReference>
<dbReference type="InterPro" id="IPR000014">
    <property type="entry name" value="PAS"/>
</dbReference>
<dbReference type="PROSITE" id="PS50113">
    <property type="entry name" value="PAC"/>
    <property type="match status" value="1"/>
</dbReference>
<dbReference type="CDD" id="cd01949">
    <property type="entry name" value="GGDEF"/>
    <property type="match status" value="1"/>
</dbReference>
<proteinExistence type="predicted"/>
<dbReference type="CDD" id="cd01948">
    <property type="entry name" value="EAL"/>
    <property type="match status" value="1"/>
</dbReference>
<gene>
    <name evidence="5" type="ORF">SAMN05192569_10277</name>
</gene>
<dbReference type="PROSITE" id="PS50887">
    <property type="entry name" value="GGDEF"/>
    <property type="match status" value="1"/>
</dbReference>
<keyword evidence="6" id="KW-1185">Reference proteome</keyword>
<feature type="domain" description="PAS" evidence="1">
    <location>
        <begin position="401"/>
        <end position="471"/>
    </location>
</feature>
<reference evidence="6" key="1">
    <citation type="submission" date="2016-10" db="EMBL/GenBank/DDBJ databases">
        <authorList>
            <person name="Varghese N."/>
            <person name="Submissions S."/>
        </authorList>
    </citation>
    <scope>NUCLEOTIDE SEQUENCE [LARGE SCALE GENOMIC DNA]</scope>
    <source>
        <strain evidence="6">M1</strain>
    </source>
</reference>
<dbReference type="SMART" id="SM00267">
    <property type="entry name" value="GGDEF"/>
    <property type="match status" value="1"/>
</dbReference>
<dbReference type="OrthoDB" id="9759607at2"/>
<dbReference type="STRING" id="186116.SAMN05192569_10277"/>
<dbReference type="InterPro" id="IPR013767">
    <property type="entry name" value="PAS_fold"/>
</dbReference>
<dbReference type="SMART" id="SM01204">
    <property type="entry name" value="FIST_C"/>
    <property type="match status" value="1"/>
</dbReference>
<evidence type="ECO:0000259" key="3">
    <source>
        <dbReference type="PROSITE" id="PS50883"/>
    </source>
</evidence>
<organism evidence="5 6">
    <name type="scientific">Parageobacillus thermantarcticus</name>
    <dbReference type="NCBI Taxonomy" id="186116"/>
    <lineage>
        <taxon>Bacteria</taxon>
        <taxon>Bacillati</taxon>
        <taxon>Bacillota</taxon>
        <taxon>Bacilli</taxon>
        <taxon>Bacillales</taxon>
        <taxon>Anoxybacillaceae</taxon>
        <taxon>Parageobacillus</taxon>
    </lineage>
</organism>
<feature type="domain" description="EAL" evidence="3">
    <location>
        <begin position="698"/>
        <end position="952"/>
    </location>
</feature>
<dbReference type="InterPro" id="IPR052155">
    <property type="entry name" value="Biofilm_reg_signaling"/>
</dbReference>
<dbReference type="Gene3D" id="3.30.70.270">
    <property type="match status" value="1"/>
</dbReference>
<evidence type="ECO:0000259" key="1">
    <source>
        <dbReference type="PROSITE" id="PS50112"/>
    </source>
</evidence>
<dbReference type="SMART" id="SM00897">
    <property type="entry name" value="FIST"/>
    <property type="match status" value="1"/>
</dbReference>
<dbReference type="Proteomes" id="UP000198650">
    <property type="component" value="Unassembled WGS sequence"/>
</dbReference>
<evidence type="ECO:0000313" key="5">
    <source>
        <dbReference type="EMBL" id="SFA50690.1"/>
    </source>
</evidence>
<dbReference type="CDD" id="cd00130">
    <property type="entry name" value="PAS"/>
    <property type="match status" value="1"/>
</dbReference>
<sequence>MNVYRLHCHDAKQLHDFIAQHHLAQHKHIFVQIAAHKAEQRKLREMIELICRCLPQAQLFGMTYGESFGSCDRFFICFTVFEKVSVHSVLLPYKEFANELEIATYISDALITEETNLLLLFADQESNFHSLIRHIPLANDQTVVIAGRMKEGERLFSHEGIVAGGMIAISFNGSSLRVQPSHPFLWEPVGVTFRVTKCSGNKIYELDGKKAARLLQRYLGKAFIDRLPFSGAEFPFVMEKNGNKQCLSIVKANKDGSIEINGRVDQGETVKLSFVHLPSLFWRMSDELTKLAKKPVEAIFFYRSAAVQGYAYPALQQVTATLEQVAPTFAPFTFAELVIKDRYDPIRSATFSIVALSEGNHHKANSGVSVSLSIPKTLQGVMTLAHLLSANSREMERLRVRSQISQSLFEHNTDIVYSTDLHGNLMNVNPAFEKVLGYKREEVLHTNALKYIHPNDVRRVSMHFYRALRGKIQYYNLEIPTKSGKTLLFQIKNVPIVVDGKKVGIYGIGRDITEQKKAEEKISYLAYYDPDTHLPNRTKFMETIGEQLEKAKRKNRKLAIALIDLDRFKRINDSVGHYAGDEILKQVVQRILHVLPMGAYLGRFHGDKFCLLLTGKINSKRVFETATRISKEVMKPIVYEGKEFFITASIGISFYPNDGVDTHSLLKNADIAVNRAKQCGGNRVQFYSAEMNDETLHRLEMERYLRKALEKREFFLCYQPIIDINTGEIVGNEALVRWRHPKLGLVRPDQFISLAEETGLIHEIGRWVLATACKQTKQWQKSGNKQLSIFVNVSAAQFQHESFIDDVKQALAQSRLSPNCLHLELTENSMLRNLHHSIQVMKELQRIGVGIAIDDFGSGYASFSYLKNLPANILKIDRSFIKQLHTNSSDIAIVKAIITMGHGLGLKIVAEGVEMGEHLQLLKTLDCHYAQGYALYRPATAEELSTYIMISPK</sequence>
<dbReference type="Pfam" id="PF00989">
    <property type="entry name" value="PAS"/>
    <property type="match status" value="1"/>
</dbReference>
<protein>
    <submittedName>
        <fullName evidence="5">Diguanylate cyclase/phosphodiesterase with PAS/PAC sensor(S)</fullName>
    </submittedName>
</protein>
<dbReference type="SUPFAM" id="SSF55073">
    <property type="entry name" value="Nucleotide cyclase"/>
    <property type="match status" value="1"/>
</dbReference>
<dbReference type="InterPro" id="IPR000700">
    <property type="entry name" value="PAS-assoc_C"/>
</dbReference>
<dbReference type="EMBL" id="FOJS01000027">
    <property type="protein sequence ID" value="SFA50690.1"/>
    <property type="molecule type" value="Genomic_DNA"/>
</dbReference>
<dbReference type="Pfam" id="PF00990">
    <property type="entry name" value="GGDEF"/>
    <property type="match status" value="1"/>
</dbReference>
<dbReference type="SMART" id="SM00052">
    <property type="entry name" value="EAL"/>
    <property type="match status" value="1"/>
</dbReference>
<dbReference type="InterPro" id="IPR019494">
    <property type="entry name" value="FIST_C"/>
</dbReference>
<dbReference type="PROSITE" id="PS50112">
    <property type="entry name" value="PAS"/>
    <property type="match status" value="1"/>
</dbReference>
<dbReference type="Gene3D" id="3.20.20.450">
    <property type="entry name" value="EAL domain"/>
    <property type="match status" value="1"/>
</dbReference>
<dbReference type="PANTHER" id="PTHR44757:SF2">
    <property type="entry name" value="BIOFILM ARCHITECTURE MAINTENANCE PROTEIN MBAA"/>
    <property type="match status" value="1"/>
</dbReference>
<dbReference type="InterPro" id="IPR035965">
    <property type="entry name" value="PAS-like_dom_sf"/>
</dbReference>
<dbReference type="InterPro" id="IPR001633">
    <property type="entry name" value="EAL_dom"/>
</dbReference>
<dbReference type="SUPFAM" id="SSF141868">
    <property type="entry name" value="EAL domain-like"/>
    <property type="match status" value="1"/>
</dbReference>
<dbReference type="PROSITE" id="PS50883">
    <property type="entry name" value="EAL"/>
    <property type="match status" value="1"/>
</dbReference>
<dbReference type="InterPro" id="IPR029787">
    <property type="entry name" value="Nucleotide_cyclase"/>
</dbReference>
<name>A0A1I0TG20_9BACL</name>
<dbReference type="Pfam" id="PF08495">
    <property type="entry name" value="FIST"/>
    <property type="match status" value="1"/>
</dbReference>
<dbReference type="PANTHER" id="PTHR44757">
    <property type="entry name" value="DIGUANYLATE CYCLASE DGCP"/>
    <property type="match status" value="1"/>
</dbReference>
<dbReference type="NCBIfam" id="TIGR00254">
    <property type="entry name" value="GGDEF"/>
    <property type="match status" value="1"/>
</dbReference>
<dbReference type="NCBIfam" id="TIGR00229">
    <property type="entry name" value="sensory_box"/>
    <property type="match status" value="1"/>
</dbReference>
<evidence type="ECO:0000259" key="4">
    <source>
        <dbReference type="PROSITE" id="PS50887"/>
    </source>
</evidence>
<dbReference type="InterPro" id="IPR013702">
    <property type="entry name" value="FIST_domain_N"/>
</dbReference>
<dbReference type="AlphaFoldDB" id="A0A1I0TG20"/>
<evidence type="ECO:0000259" key="2">
    <source>
        <dbReference type="PROSITE" id="PS50113"/>
    </source>
</evidence>
<dbReference type="SUPFAM" id="SSF55785">
    <property type="entry name" value="PYP-like sensor domain (PAS domain)"/>
    <property type="match status" value="1"/>
</dbReference>
<accession>A0A1I0TG20</accession>
<dbReference type="RefSeq" id="WP_090950125.1">
    <property type="nucleotide sequence ID" value="NZ_FOJS01000027.1"/>
</dbReference>
<dbReference type="InterPro" id="IPR035919">
    <property type="entry name" value="EAL_sf"/>
</dbReference>
<dbReference type="GO" id="GO:0006355">
    <property type="term" value="P:regulation of DNA-templated transcription"/>
    <property type="evidence" value="ECO:0007669"/>
    <property type="project" value="InterPro"/>
</dbReference>
<dbReference type="InterPro" id="IPR000160">
    <property type="entry name" value="GGDEF_dom"/>
</dbReference>